<dbReference type="AlphaFoldDB" id="A0ABD1MGI5"/>
<evidence type="ECO:0000259" key="2">
    <source>
        <dbReference type="Pfam" id="PF00675"/>
    </source>
</evidence>
<evidence type="ECO:0000313" key="3">
    <source>
        <dbReference type="EMBL" id="KAL2334918.1"/>
    </source>
</evidence>
<evidence type="ECO:0000256" key="1">
    <source>
        <dbReference type="SAM" id="MobiDB-lite"/>
    </source>
</evidence>
<dbReference type="Pfam" id="PF00675">
    <property type="entry name" value="Peptidase_M16"/>
    <property type="match status" value="1"/>
</dbReference>
<feature type="compositionally biased region" description="Low complexity" evidence="1">
    <location>
        <begin position="96"/>
        <end position="119"/>
    </location>
</feature>
<evidence type="ECO:0000313" key="4">
    <source>
        <dbReference type="Proteomes" id="UP001603857"/>
    </source>
</evidence>
<gene>
    <name evidence="3" type="ORF">Fmac_016131</name>
</gene>
<name>A0ABD1MGI5_9FABA</name>
<dbReference type="Proteomes" id="UP001603857">
    <property type="component" value="Unassembled WGS sequence"/>
</dbReference>
<feature type="compositionally biased region" description="Polar residues" evidence="1">
    <location>
        <begin position="29"/>
        <end position="39"/>
    </location>
</feature>
<feature type="region of interest" description="Disordered" evidence="1">
    <location>
        <begin position="1"/>
        <end position="128"/>
    </location>
</feature>
<reference evidence="3 4" key="1">
    <citation type="submission" date="2024-08" db="EMBL/GenBank/DDBJ databases">
        <title>Insights into the chromosomal genome structure of Flemingia macrophylla.</title>
        <authorList>
            <person name="Ding Y."/>
            <person name="Zhao Y."/>
            <person name="Bi W."/>
            <person name="Wu M."/>
            <person name="Zhao G."/>
            <person name="Gong Y."/>
            <person name="Li W."/>
            <person name="Zhang P."/>
        </authorList>
    </citation>
    <scope>NUCLEOTIDE SEQUENCE [LARGE SCALE GENOMIC DNA]</scope>
    <source>
        <strain evidence="3">DYQJB</strain>
        <tissue evidence="3">Leaf</tissue>
    </source>
</reference>
<sequence length="239" mass="25971">MSMSNPSGIGDALRPFPSYPLSRNPPTTPSAQPKNTIQETLVHPNPSSKKNKPPTTPSAQPKNTIQEAPAHPNPSSKNSAAEPNYRTTPKWYADHPSSAAAAARTEPSPASSSSAFRRSSTWHDLRFPRPRPPLPSYPCFLKHGSPITALADHTRVLAAPETRVTSLLNDLLVALASKTARVGVWIDFLEHMIFNGTTKSTVRELEEEIQNVGDHLNKPTVTEEHVTKGAVGDILSLRV</sequence>
<comment type="caution">
    <text evidence="3">The sequence shown here is derived from an EMBL/GenBank/DDBJ whole genome shotgun (WGS) entry which is preliminary data.</text>
</comment>
<keyword evidence="4" id="KW-1185">Reference proteome</keyword>
<dbReference type="InterPro" id="IPR011765">
    <property type="entry name" value="Pept_M16_N"/>
</dbReference>
<accession>A0ABD1MGI5</accession>
<organism evidence="3 4">
    <name type="scientific">Flemingia macrophylla</name>
    <dbReference type="NCBI Taxonomy" id="520843"/>
    <lineage>
        <taxon>Eukaryota</taxon>
        <taxon>Viridiplantae</taxon>
        <taxon>Streptophyta</taxon>
        <taxon>Embryophyta</taxon>
        <taxon>Tracheophyta</taxon>
        <taxon>Spermatophyta</taxon>
        <taxon>Magnoliopsida</taxon>
        <taxon>eudicotyledons</taxon>
        <taxon>Gunneridae</taxon>
        <taxon>Pentapetalae</taxon>
        <taxon>rosids</taxon>
        <taxon>fabids</taxon>
        <taxon>Fabales</taxon>
        <taxon>Fabaceae</taxon>
        <taxon>Papilionoideae</taxon>
        <taxon>50 kb inversion clade</taxon>
        <taxon>NPAAA clade</taxon>
        <taxon>indigoferoid/millettioid clade</taxon>
        <taxon>Phaseoleae</taxon>
        <taxon>Flemingia</taxon>
    </lineage>
</organism>
<dbReference type="EMBL" id="JBGMDY010000005">
    <property type="protein sequence ID" value="KAL2334918.1"/>
    <property type="molecule type" value="Genomic_DNA"/>
</dbReference>
<feature type="compositionally biased region" description="Polar residues" evidence="1">
    <location>
        <begin position="73"/>
        <end position="87"/>
    </location>
</feature>
<protein>
    <recommendedName>
        <fullName evidence="2">Peptidase M16 N-terminal domain-containing protein</fullName>
    </recommendedName>
</protein>
<feature type="domain" description="Peptidase M16 N-terminal" evidence="2">
    <location>
        <begin position="188"/>
        <end position="224"/>
    </location>
</feature>
<proteinExistence type="predicted"/>